<dbReference type="EMBL" id="AOKY01000036">
    <property type="protein sequence ID" value="KDB27762.1"/>
    <property type="molecule type" value="Genomic_DNA"/>
</dbReference>
<feature type="transmembrane region" description="Helical" evidence="1">
    <location>
        <begin position="54"/>
        <end position="77"/>
    </location>
</feature>
<keyword evidence="1" id="KW-1133">Transmembrane helix</keyword>
<keyword evidence="3" id="KW-1185">Reference proteome</keyword>
<reference evidence="2 3" key="1">
    <citation type="submission" date="2014-02" db="EMBL/GenBank/DDBJ databases">
        <title>The Genome Sequence of Trichophyton interdigitale MR816.</title>
        <authorList>
            <consortium name="The Broad Institute Genomics Platform"/>
            <person name="Cuomo C.A."/>
            <person name="White T.C."/>
            <person name="Graser Y."/>
            <person name="Martinez-Rossi N."/>
            <person name="Heitman J."/>
            <person name="Young S.K."/>
            <person name="Zeng Q."/>
            <person name="Gargeya S."/>
            <person name="Abouelleil A."/>
            <person name="Alvarado L."/>
            <person name="Chapman S.B."/>
            <person name="Gainer-Dewar J."/>
            <person name="Goldberg J."/>
            <person name="Griggs A."/>
            <person name="Gujja S."/>
            <person name="Hansen M."/>
            <person name="Howarth C."/>
            <person name="Imamovic A."/>
            <person name="Larimer J."/>
            <person name="Martinez D."/>
            <person name="Murphy C."/>
            <person name="Pearson M.D."/>
            <person name="Persinoti G."/>
            <person name="Poon T."/>
            <person name="Priest M."/>
            <person name="Roberts A.D."/>
            <person name="Saif S."/>
            <person name="Shea T.D."/>
            <person name="Sykes S.N."/>
            <person name="Wortman J."/>
            <person name="Nusbaum C."/>
            <person name="Birren B."/>
        </authorList>
    </citation>
    <scope>NUCLEOTIDE SEQUENCE [LARGE SCALE GENOMIC DNA]</scope>
    <source>
        <strain evidence="2 3">MR816</strain>
    </source>
</reference>
<organism evidence="2 3">
    <name type="scientific">Trichophyton interdigitale (strain MR816)</name>
    <dbReference type="NCBI Taxonomy" id="1215338"/>
    <lineage>
        <taxon>Eukaryota</taxon>
        <taxon>Fungi</taxon>
        <taxon>Dikarya</taxon>
        <taxon>Ascomycota</taxon>
        <taxon>Pezizomycotina</taxon>
        <taxon>Eurotiomycetes</taxon>
        <taxon>Eurotiomycetidae</taxon>
        <taxon>Onygenales</taxon>
        <taxon>Arthrodermataceae</taxon>
        <taxon>Trichophyton</taxon>
    </lineage>
</organism>
<dbReference type="AlphaFoldDB" id="A0A059JJW9"/>
<dbReference type="Proteomes" id="UP000024533">
    <property type="component" value="Unassembled WGS sequence"/>
</dbReference>
<keyword evidence="1" id="KW-0472">Membrane</keyword>
<evidence type="ECO:0000313" key="3">
    <source>
        <dbReference type="Proteomes" id="UP000024533"/>
    </source>
</evidence>
<name>A0A059JJW9_TRIIM</name>
<protein>
    <submittedName>
        <fullName evidence="2">Uncharacterized protein</fullName>
    </submittedName>
</protein>
<keyword evidence="1" id="KW-0812">Transmembrane</keyword>
<dbReference type="HOGENOM" id="CLU_2265614_0_0_1"/>
<accession>A0A059JJW9</accession>
<feature type="transmembrane region" description="Helical" evidence="1">
    <location>
        <begin position="21"/>
        <end position="48"/>
    </location>
</feature>
<gene>
    <name evidence="2" type="ORF">H109_00473</name>
</gene>
<proteinExistence type="predicted"/>
<evidence type="ECO:0000313" key="2">
    <source>
        <dbReference type="EMBL" id="KDB27762.1"/>
    </source>
</evidence>
<evidence type="ECO:0000256" key="1">
    <source>
        <dbReference type="SAM" id="Phobius"/>
    </source>
</evidence>
<sequence length="103" mass="11330">MYPGPPNLEKEKKKPGRDYPSLIIVPMSLFLASVVKLTTHICALFSVLKLRTGVMLLLLGVEPLLGNFAVLKLLLLITAMEQWNMEQDGSAEETKLMAKAFGG</sequence>
<comment type="caution">
    <text evidence="2">The sequence shown here is derived from an EMBL/GenBank/DDBJ whole genome shotgun (WGS) entry which is preliminary data.</text>
</comment>